<dbReference type="Gene3D" id="3.30.300.30">
    <property type="match status" value="2"/>
</dbReference>
<dbReference type="InterPro" id="IPR023213">
    <property type="entry name" value="CAT-like_dom_sf"/>
</dbReference>
<feature type="domain" description="Carrier" evidence="5">
    <location>
        <begin position="944"/>
        <end position="1019"/>
    </location>
</feature>
<dbReference type="InterPro" id="IPR025110">
    <property type="entry name" value="AMP-bd_C"/>
</dbReference>
<evidence type="ECO:0000313" key="7">
    <source>
        <dbReference type="Proteomes" id="UP000199652"/>
    </source>
</evidence>
<dbReference type="InterPro" id="IPR013120">
    <property type="entry name" value="FAR_NAD-bd"/>
</dbReference>
<dbReference type="Pfam" id="PF13193">
    <property type="entry name" value="AMP-binding_C"/>
    <property type="match status" value="1"/>
</dbReference>
<dbReference type="STRING" id="1528.SAMN04488579_101147"/>
<protein>
    <submittedName>
        <fullName evidence="6">Amino acid adenylation domain-containing protein</fullName>
    </submittedName>
</protein>
<dbReference type="InterPro" id="IPR036736">
    <property type="entry name" value="ACP-like_sf"/>
</dbReference>
<dbReference type="NCBIfam" id="TIGR01733">
    <property type="entry name" value="AA-adenyl-dom"/>
    <property type="match status" value="2"/>
</dbReference>
<dbReference type="SUPFAM" id="SSF47336">
    <property type="entry name" value="ACP-like"/>
    <property type="match status" value="2"/>
</dbReference>
<evidence type="ECO:0000256" key="2">
    <source>
        <dbReference type="ARBA" id="ARBA00022450"/>
    </source>
</evidence>
<dbReference type="Pfam" id="PF07993">
    <property type="entry name" value="NAD_binding_4"/>
    <property type="match status" value="1"/>
</dbReference>
<dbReference type="GO" id="GO:0008610">
    <property type="term" value="P:lipid biosynthetic process"/>
    <property type="evidence" value="ECO:0007669"/>
    <property type="project" value="UniProtKB-ARBA"/>
</dbReference>
<dbReference type="SUPFAM" id="SSF52777">
    <property type="entry name" value="CoA-dependent acyltransferases"/>
    <property type="match status" value="4"/>
</dbReference>
<sequence>MTIYYPCTHPQKRILYTELIGDAINLFSFAGMMVFETTDVGRIQAAVIKAMEETPNFSLRFRMDDAGTLFFYKGPEGVAIEEVENGHPAIHTFDTLYDCPLYHFCIYPTDQGYTLQMSFHHSLCDGTGLDLFAQKVWSWYEKGVSLSTVDRPYEEYADCEKRYLASEACTADREYWHSTLADAGDLASEPRGAEGDYTRGYAVFKLPEALTQQIGEFLDQQATHYSPFLFALTAMGMFLAKRNGKPGILLNLGEGGRRHLEDFSQTTGMFTSLVPLKLSFPEDEDLTGCLKATKGAFKAALGHSRYPYDILSQEMLEAGVDIGASAAASIVSNAYNPASHLARTLYADQAAENLTIRINPDVPGQDALVSFGLEYQRACYTEAQVEKIGEAFLDYMTALVEEPAVAFGKRSIDPAVMVPVEKANGQPVADAEEITRLERFNATERPYDVTATLVDLFRNQAQKTPEALCVVYKNRRYTYAQVDRLSDNLARYIAGQGLDTGDVVSILIPRCEYMAIASLGVLKAGCAYQPLDPDYPRERLSFMMTDARAKLLITDATLRERVPDYTGAVLTTDAILGLPGYGPLPGGPAAEDLYILLYTSGSTGTPKGCMLRHENMVNFCHWYHRYYGLTEADRVAAYASYGFDASMMDTWPALTRGAAMYIVPEEIRLDLLALNDYFEENGITIAFITTQVGRQFATCIEKTSLRHLSVGGEALVPCAPPVAYHLHNLYGPTECTILATASEVTRLYEKSVPIGGPIDNTKLYVVDGKMRRVPVGVPGELCIAGVLVCGGYLGRPELTAEKFIPNPFDTDPAYARLYRTGDVVKWLSDGRIQFVGREDGQVKIRGFRIELTEIEQKIRDYPGIRDTTVIACDEEGGGKYVVAYVVSDTPVSIPDLNAFIAAEKPAYMVPAVTMQIDTIPLTPNMKVDQRALPVPNRVFEDMTPPQTPLQEKIHSLLAEVVGSSAFGIDTDIYEAGLTSIGAVKLGVVFSKAFGVKMNTQAFKKYNTVEKLETYIDIAGSVTTAAQDRPQQDTYPLTQTQMGIYLESQRDPQSCMYNIPLFCTFSYDEGRVDSKPLIQAVTAAFNAHPYLKVRLVTDGGEIRLKRQDDAPVLVKHTRLSASELTARRAQLVQPFNFENGFYRCEVMETEAGISLFIDVHHLVFDGTSAMVLLSEINRAYQGEDLVGEAYSSFDLALDEAEKRKSAAYTEARDFYHGVFGTMETDTRLDYDRPEGDVPQTAAFNVPVEGVSAERLKAFCTAHRITPNVFFTGAFGFTLAQFKNQVESAFCTIYNGRSDSRTAELTGMLVKTLPVYCSMEGANTIDGYLNAVKKHLLEIMEHDIYSFGEISRELGVSADILFAYQGGDFNTFTLDGRTVPIETLSLSETKAPLSVDVYDTAEGGYLTKVEYRSDLYGHSTMIRFFDAFTAVCQSLLTAETYGDLRLVNAEDQRQITQFNDTAVPIQAPFIPEQLQAVADANPQHLALISCGEKLTFGELNCATNRIANALIKKGIKREDIVAVLLGRTAHAYMARQGILKSGGAFLCTDPEYPDERIGFTLSDSHARLLMTTRDQAERAEILCGDAGTCRPVYIEDLLEEADDTYPGVAIKATDLCYCIYTSGSTGTPKGVMIEHGNLRHYCHANPKNPEILSYIDHATVSLAFAALTFDVSILEEYVPLTQGITVCMANEEEIHNPLAMRDLLLANQVDTFTATPSYLGNIVDIEEMAEPLSKIRSFNVGAENFPLSLYDKLHRVSPAAHIYNGYGPSETTIGCTFIEMTGEGVTIGRPMSNIKCYIHNRYGQELPIGVAGELIIAGDGVGRGYVGRPDLTEKSFFHIGSLRAYHSGDLAAWDEEGRLPFFGRLDNQVKLRGLRVELDEVEAAINGYDGVKSSIVQVRGQDDGQFLCGFFTADHPVDLSDLTEHLKASLTHYMVPGVLTQLESMPLTPNGKINKKALPEVSMMAAQREYVAPENGDESAICALMEEVLSCGQVGATDDFFEIGGTSLSASRLAMQAVGKGLGFVYQDIFKHPTPRALAAFIAAGDTPAAPVADPIVDYDYKKIRQLLSSNRVEHLDLLSREPLGDILVTGATGFLGIHVLHAFLTQYTGRVWCLIRKGDAESLEERMRTLLMYYFEDTFDGAFGERLFLIEGDLTDQAVVEHLAEVPFSTLINCAASVKHFAADDSLRRINTDGVKNLIHLCAATRRKLIQVSTVSIAGDSLNDSIPKARRMAEDDLFFGQSITNQYIESKFLAEQAVLSAAAEGLRAKVMRVGNLMSRADDGEFQINFITNGFMRQLKGYATLGQYPVESMNTVVEFSPIDITAQMILALAETGDIYTVFHPYNNHFVYMSDVVEVMNQEGFGIQVTDSASYEGALRDAMADPEKEDRVAGLIAYLSSDTENVAVPIDGDNTFTSEVLCRLYKKWPITDSAYIRQAIGELSGLGFFDA</sequence>
<dbReference type="Gene3D" id="3.30.559.10">
    <property type="entry name" value="Chloramphenicol acetyltransferase-like domain"/>
    <property type="match status" value="2"/>
</dbReference>
<keyword evidence="2" id="KW-0596">Phosphopantetheine</keyword>
<dbReference type="GO" id="GO:0016874">
    <property type="term" value="F:ligase activity"/>
    <property type="evidence" value="ECO:0007669"/>
    <property type="project" value="UniProtKB-KW"/>
</dbReference>
<dbReference type="InterPro" id="IPR000873">
    <property type="entry name" value="AMP-dep_synth/lig_dom"/>
</dbReference>
<dbReference type="GO" id="GO:0005737">
    <property type="term" value="C:cytoplasm"/>
    <property type="evidence" value="ECO:0007669"/>
    <property type="project" value="TreeGrafter"/>
</dbReference>
<dbReference type="OrthoDB" id="51171at2"/>
<dbReference type="InterPro" id="IPR045851">
    <property type="entry name" value="AMP-bd_C_sf"/>
</dbReference>
<dbReference type="EMBL" id="FNOU01000001">
    <property type="protein sequence ID" value="SDX32154.1"/>
    <property type="molecule type" value="Genomic_DNA"/>
</dbReference>
<dbReference type="InterPro" id="IPR020845">
    <property type="entry name" value="AMP-binding_CS"/>
</dbReference>
<keyword evidence="3" id="KW-0597">Phosphoprotein</keyword>
<evidence type="ECO:0000259" key="5">
    <source>
        <dbReference type="PROSITE" id="PS50075"/>
    </source>
</evidence>
<comment type="cofactor">
    <cofactor evidence="1">
        <name>pantetheine 4'-phosphate</name>
        <dbReference type="ChEBI" id="CHEBI:47942"/>
    </cofactor>
</comment>
<dbReference type="Pfam" id="PF00550">
    <property type="entry name" value="PP-binding"/>
    <property type="match status" value="2"/>
</dbReference>
<dbReference type="GO" id="GO:0031177">
    <property type="term" value="F:phosphopantetheine binding"/>
    <property type="evidence" value="ECO:0007669"/>
    <property type="project" value="TreeGrafter"/>
</dbReference>
<dbReference type="Proteomes" id="UP000199652">
    <property type="component" value="Unassembled WGS sequence"/>
</dbReference>
<dbReference type="RefSeq" id="WP_090242414.1">
    <property type="nucleotide sequence ID" value="NZ_FNOU01000001.1"/>
</dbReference>
<accession>A0A1H3ASR0</accession>
<dbReference type="Gene3D" id="3.40.50.720">
    <property type="entry name" value="NAD(P)-binding Rossmann-like Domain"/>
    <property type="match status" value="1"/>
</dbReference>
<keyword evidence="7" id="KW-1185">Reference proteome</keyword>
<dbReference type="FunFam" id="3.40.50.980:FF:000001">
    <property type="entry name" value="Non-ribosomal peptide synthetase"/>
    <property type="match status" value="1"/>
</dbReference>
<dbReference type="PANTHER" id="PTHR45527:SF1">
    <property type="entry name" value="FATTY ACID SYNTHASE"/>
    <property type="match status" value="1"/>
</dbReference>
<organism evidence="6 7">
    <name type="scientific">Eubacterium barkeri</name>
    <name type="common">Clostridium barkeri</name>
    <dbReference type="NCBI Taxonomy" id="1528"/>
    <lineage>
        <taxon>Bacteria</taxon>
        <taxon>Bacillati</taxon>
        <taxon>Bacillota</taxon>
        <taxon>Clostridia</taxon>
        <taxon>Eubacteriales</taxon>
        <taxon>Eubacteriaceae</taxon>
        <taxon>Eubacterium</taxon>
    </lineage>
</organism>
<dbReference type="Gene3D" id="1.10.1200.10">
    <property type="entry name" value="ACP-like"/>
    <property type="match status" value="2"/>
</dbReference>
<dbReference type="SUPFAM" id="SSF51735">
    <property type="entry name" value="NAD(P)-binding Rossmann-fold domains"/>
    <property type="match status" value="1"/>
</dbReference>
<dbReference type="InterPro" id="IPR036291">
    <property type="entry name" value="NAD(P)-bd_dom_sf"/>
</dbReference>
<gene>
    <name evidence="6" type="ORF">SAMN04488579_101147</name>
</gene>
<dbReference type="Gene3D" id="3.40.50.12780">
    <property type="entry name" value="N-terminal domain of ligase-like"/>
    <property type="match status" value="2"/>
</dbReference>
<keyword evidence="4" id="KW-0436">Ligase</keyword>
<dbReference type="InterPro" id="IPR009081">
    <property type="entry name" value="PP-bd_ACP"/>
</dbReference>
<dbReference type="Pfam" id="PF00668">
    <property type="entry name" value="Condensation"/>
    <property type="match status" value="2"/>
</dbReference>
<dbReference type="Gene3D" id="3.30.559.30">
    <property type="entry name" value="Nonribosomal peptide synthetase, condensation domain"/>
    <property type="match status" value="2"/>
</dbReference>
<evidence type="ECO:0000256" key="1">
    <source>
        <dbReference type="ARBA" id="ARBA00001957"/>
    </source>
</evidence>
<dbReference type="GO" id="GO:0044550">
    <property type="term" value="P:secondary metabolite biosynthetic process"/>
    <property type="evidence" value="ECO:0007669"/>
    <property type="project" value="TreeGrafter"/>
</dbReference>
<dbReference type="Pfam" id="PF00501">
    <property type="entry name" value="AMP-binding"/>
    <property type="match status" value="2"/>
</dbReference>
<dbReference type="NCBIfam" id="NF003417">
    <property type="entry name" value="PRK04813.1"/>
    <property type="match status" value="2"/>
</dbReference>
<dbReference type="PANTHER" id="PTHR45527">
    <property type="entry name" value="NONRIBOSOMAL PEPTIDE SYNTHETASE"/>
    <property type="match status" value="1"/>
</dbReference>
<evidence type="ECO:0000256" key="4">
    <source>
        <dbReference type="ARBA" id="ARBA00022598"/>
    </source>
</evidence>
<proteinExistence type="predicted"/>
<evidence type="ECO:0000313" key="6">
    <source>
        <dbReference type="EMBL" id="SDX32154.1"/>
    </source>
</evidence>
<dbReference type="SUPFAM" id="SSF56801">
    <property type="entry name" value="Acetyl-CoA synthetase-like"/>
    <property type="match status" value="2"/>
</dbReference>
<evidence type="ECO:0000256" key="3">
    <source>
        <dbReference type="ARBA" id="ARBA00022553"/>
    </source>
</evidence>
<dbReference type="PROSITE" id="PS00455">
    <property type="entry name" value="AMP_BINDING"/>
    <property type="match status" value="1"/>
</dbReference>
<dbReference type="InterPro" id="IPR042099">
    <property type="entry name" value="ANL_N_sf"/>
</dbReference>
<feature type="domain" description="Carrier" evidence="5">
    <location>
        <begin position="1970"/>
        <end position="2044"/>
    </location>
</feature>
<dbReference type="PROSITE" id="PS50075">
    <property type="entry name" value="CARRIER"/>
    <property type="match status" value="2"/>
</dbReference>
<name>A0A1H3ASR0_EUBBA</name>
<dbReference type="CDD" id="cd05930">
    <property type="entry name" value="A_NRPS"/>
    <property type="match status" value="2"/>
</dbReference>
<reference evidence="7" key="1">
    <citation type="submission" date="2016-10" db="EMBL/GenBank/DDBJ databases">
        <authorList>
            <person name="Varghese N."/>
            <person name="Submissions S."/>
        </authorList>
    </citation>
    <scope>NUCLEOTIDE SEQUENCE [LARGE SCALE GENOMIC DNA]</scope>
    <source>
        <strain evidence="7">VPI 5359</strain>
    </source>
</reference>
<dbReference type="GO" id="GO:0043041">
    <property type="term" value="P:amino acid activation for nonribosomal peptide biosynthetic process"/>
    <property type="evidence" value="ECO:0007669"/>
    <property type="project" value="TreeGrafter"/>
</dbReference>
<dbReference type="InterPro" id="IPR001242">
    <property type="entry name" value="Condensation_dom"/>
</dbReference>
<dbReference type="InterPro" id="IPR010071">
    <property type="entry name" value="AA_adenyl_dom"/>
</dbReference>